<feature type="region of interest" description="Disordered" evidence="1">
    <location>
        <begin position="1"/>
        <end position="56"/>
    </location>
</feature>
<comment type="caution">
    <text evidence="2">The sequence shown here is derived from an EMBL/GenBank/DDBJ whole genome shotgun (WGS) entry which is preliminary data.</text>
</comment>
<protein>
    <submittedName>
        <fullName evidence="2">Uncharacterized protein</fullName>
    </submittedName>
</protein>
<dbReference type="AlphaFoldDB" id="A0A3N2RK86"/>
<dbReference type="EMBL" id="RCTY01000019">
    <property type="protein sequence ID" value="ROU07781.1"/>
    <property type="molecule type" value="Genomic_DNA"/>
</dbReference>
<organism evidence="2 3">
    <name type="scientific">Lysobacter enzymogenes</name>
    <dbReference type="NCBI Taxonomy" id="69"/>
    <lineage>
        <taxon>Bacteria</taxon>
        <taxon>Pseudomonadati</taxon>
        <taxon>Pseudomonadota</taxon>
        <taxon>Gammaproteobacteria</taxon>
        <taxon>Lysobacterales</taxon>
        <taxon>Lysobacteraceae</taxon>
        <taxon>Lysobacter</taxon>
    </lineage>
</organism>
<dbReference type="RefSeq" id="WP_123646604.1">
    <property type="nucleotide sequence ID" value="NZ_RCTY01000019.1"/>
</dbReference>
<evidence type="ECO:0000256" key="1">
    <source>
        <dbReference type="SAM" id="MobiDB-lite"/>
    </source>
</evidence>
<gene>
    <name evidence="2" type="ORF">D9T17_06125</name>
</gene>
<reference evidence="2 3" key="1">
    <citation type="submission" date="2018-10" db="EMBL/GenBank/DDBJ databases">
        <title>The genome of Lysobacter enzymogenes OH11.</title>
        <authorList>
            <person name="Liu F."/>
            <person name="Zhao Y."/>
            <person name="Qian G."/>
            <person name="Chen Y."/>
            <person name="Xu H."/>
        </authorList>
    </citation>
    <scope>NUCLEOTIDE SEQUENCE [LARGE SCALE GENOMIC DNA]</scope>
    <source>
        <strain evidence="2 3">OH11</strain>
    </source>
</reference>
<dbReference type="Proteomes" id="UP000275910">
    <property type="component" value="Unassembled WGS sequence"/>
</dbReference>
<evidence type="ECO:0000313" key="3">
    <source>
        <dbReference type="Proteomes" id="UP000275910"/>
    </source>
</evidence>
<name>A0A3N2RK86_LYSEN</name>
<accession>A0A3N2RK86</accession>
<evidence type="ECO:0000313" key="2">
    <source>
        <dbReference type="EMBL" id="ROU07781.1"/>
    </source>
</evidence>
<sequence>MKISAPASPPLPAPATGAAPRGQERGPFQQLVQRLEQDMWSGAAAGGAPGAAPAPPAAARAPLAAAAPAVVRPLAYLRDPDLPAGGAEPRPQYGLRDIVEASAMAPAIAMPAAARGHGDAAAFAAFVATPPARAGAGAATGTDHAVADDAARAAHANPAPQREESAGDRLSLLAAPGGFGLALRLREDRPLDADLLKRALARVLHEHGARLMRLTIDGTDASLFQGETPHGD</sequence>
<proteinExistence type="predicted"/>